<evidence type="ECO:0000256" key="8">
    <source>
        <dbReference type="ARBA" id="ARBA00022737"/>
    </source>
</evidence>
<keyword evidence="14" id="KW-0067">ATP-binding</keyword>
<dbReference type="InterPro" id="IPR018247">
    <property type="entry name" value="EF_Hand_1_Ca_BS"/>
</dbReference>
<evidence type="ECO:0000256" key="13">
    <source>
        <dbReference type="ARBA" id="ARBA00022837"/>
    </source>
</evidence>
<evidence type="ECO:0000313" key="29">
    <source>
        <dbReference type="EMBL" id="KAJ8608520.1"/>
    </source>
</evidence>
<dbReference type="Proteomes" id="UP001230188">
    <property type="component" value="Unassembled WGS sequence"/>
</dbReference>
<keyword evidence="20" id="KW-0675">Receptor</keyword>
<dbReference type="InterPro" id="IPR055163">
    <property type="entry name" value="ALK/LTK-like_GRD"/>
</dbReference>
<evidence type="ECO:0000256" key="14">
    <source>
        <dbReference type="ARBA" id="ARBA00022840"/>
    </source>
</evidence>
<dbReference type="PROSITE" id="PS50088">
    <property type="entry name" value="ANK_REPEAT"/>
    <property type="match status" value="2"/>
</dbReference>
<evidence type="ECO:0000256" key="5">
    <source>
        <dbReference type="ARBA" id="ARBA00022692"/>
    </source>
</evidence>
<evidence type="ECO:0000256" key="16">
    <source>
        <dbReference type="ARBA" id="ARBA00023043"/>
    </source>
</evidence>
<keyword evidence="17" id="KW-0472">Membrane</keyword>
<dbReference type="SMART" id="SM00054">
    <property type="entry name" value="EFh"/>
    <property type="match status" value="2"/>
</dbReference>
<keyword evidence="30" id="KW-1185">Reference proteome</keyword>
<keyword evidence="10 23" id="KW-0863">Zinc-finger</keyword>
<evidence type="ECO:0000256" key="19">
    <source>
        <dbReference type="ARBA" id="ARBA00023157"/>
    </source>
</evidence>
<keyword evidence="18" id="KW-0829">Tyrosine-protein kinase</keyword>
<dbReference type="InterPro" id="IPR002110">
    <property type="entry name" value="Ankyrin_rpt"/>
</dbReference>
<evidence type="ECO:0000256" key="2">
    <source>
        <dbReference type="ARBA" id="ARBA00011902"/>
    </source>
</evidence>
<evidence type="ECO:0000256" key="12">
    <source>
        <dbReference type="ARBA" id="ARBA00022833"/>
    </source>
</evidence>
<keyword evidence="7" id="KW-0732">Signal</keyword>
<evidence type="ECO:0000256" key="20">
    <source>
        <dbReference type="ARBA" id="ARBA00023170"/>
    </source>
</evidence>
<dbReference type="SMART" id="SM00248">
    <property type="entry name" value="ANK"/>
    <property type="match status" value="4"/>
</dbReference>
<dbReference type="PROSITE" id="PS50137">
    <property type="entry name" value="DS_RBD"/>
    <property type="match status" value="1"/>
</dbReference>
<evidence type="ECO:0000256" key="10">
    <source>
        <dbReference type="ARBA" id="ARBA00022771"/>
    </source>
</evidence>
<dbReference type="Gene3D" id="3.30.40.10">
    <property type="entry name" value="Zinc/RING finger domain, C3HC4 (zinc finger)"/>
    <property type="match status" value="1"/>
</dbReference>
<proteinExistence type="predicted"/>
<keyword evidence="19" id="KW-1015">Disulfide bond</keyword>
<evidence type="ECO:0000259" key="26">
    <source>
        <dbReference type="PROSITE" id="PS50137"/>
    </source>
</evidence>
<dbReference type="InterPro" id="IPR036770">
    <property type="entry name" value="Ankyrin_rpt-contain_sf"/>
</dbReference>
<dbReference type="Pfam" id="PF13499">
    <property type="entry name" value="EF-hand_7"/>
    <property type="match status" value="1"/>
</dbReference>
<keyword evidence="11" id="KW-0418">Kinase</keyword>
<dbReference type="Pfam" id="PF12810">
    <property type="entry name" value="ALK_LTK_GRD"/>
    <property type="match status" value="1"/>
</dbReference>
<dbReference type="EC" id="2.7.10.1" evidence="2"/>
<keyword evidence="8" id="KW-0677">Repeat</keyword>
<name>A0AAD7UIR8_9STRA</name>
<keyword evidence="21" id="KW-0325">Glycoprotein</keyword>
<evidence type="ECO:0000256" key="6">
    <source>
        <dbReference type="ARBA" id="ARBA00022723"/>
    </source>
</evidence>
<dbReference type="PANTHER" id="PTHR24173:SF74">
    <property type="entry name" value="ANKYRIN REPEAT DOMAIN-CONTAINING PROTEIN 16"/>
    <property type="match status" value="1"/>
</dbReference>
<dbReference type="PROSITE" id="PS01159">
    <property type="entry name" value="WW_DOMAIN_1"/>
    <property type="match status" value="1"/>
</dbReference>
<dbReference type="GO" id="GO:0005509">
    <property type="term" value="F:calcium ion binding"/>
    <property type="evidence" value="ECO:0007669"/>
    <property type="project" value="InterPro"/>
</dbReference>
<dbReference type="InterPro" id="IPR001293">
    <property type="entry name" value="Znf_TRAF"/>
</dbReference>
<dbReference type="CDD" id="cd00051">
    <property type="entry name" value="EFh"/>
    <property type="match status" value="1"/>
</dbReference>
<dbReference type="PROSITE" id="PS50297">
    <property type="entry name" value="ANK_REP_REGION"/>
    <property type="match status" value="2"/>
</dbReference>
<evidence type="ECO:0000256" key="17">
    <source>
        <dbReference type="ARBA" id="ARBA00023136"/>
    </source>
</evidence>
<dbReference type="InterPro" id="IPR013083">
    <property type="entry name" value="Znf_RING/FYVE/PHD"/>
</dbReference>
<dbReference type="SMART" id="SM00456">
    <property type="entry name" value="WW"/>
    <property type="match status" value="2"/>
</dbReference>
<dbReference type="GO" id="GO:0003723">
    <property type="term" value="F:RNA binding"/>
    <property type="evidence" value="ECO:0007669"/>
    <property type="project" value="UniProtKB-UniRule"/>
</dbReference>
<evidence type="ECO:0000256" key="15">
    <source>
        <dbReference type="ARBA" id="ARBA00022989"/>
    </source>
</evidence>
<dbReference type="InterPro" id="IPR014720">
    <property type="entry name" value="dsRBD_dom"/>
</dbReference>
<dbReference type="InterPro" id="IPR001202">
    <property type="entry name" value="WW_dom"/>
</dbReference>
<evidence type="ECO:0000256" key="24">
    <source>
        <dbReference type="PROSITE-ProRule" id="PRU00266"/>
    </source>
</evidence>
<evidence type="ECO:0000256" key="18">
    <source>
        <dbReference type="ARBA" id="ARBA00023137"/>
    </source>
</evidence>
<feature type="domain" description="TRAF-type" evidence="27">
    <location>
        <begin position="1783"/>
        <end position="1830"/>
    </location>
</feature>
<dbReference type="PANTHER" id="PTHR24173">
    <property type="entry name" value="ANKYRIN REPEAT CONTAINING"/>
    <property type="match status" value="1"/>
</dbReference>
<reference evidence="29" key="1">
    <citation type="submission" date="2023-01" db="EMBL/GenBank/DDBJ databases">
        <title>Metagenome sequencing of chrysophaentin producing Chrysophaeum taylorii.</title>
        <authorList>
            <person name="Davison J."/>
            <person name="Bewley C."/>
        </authorList>
    </citation>
    <scope>NUCLEOTIDE SEQUENCE</scope>
    <source>
        <strain evidence="29">NIES-1699</strain>
    </source>
</reference>
<dbReference type="GO" id="GO:0005524">
    <property type="term" value="F:ATP binding"/>
    <property type="evidence" value="ECO:0007669"/>
    <property type="project" value="UniProtKB-KW"/>
</dbReference>
<dbReference type="GO" id="GO:0005886">
    <property type="term" value="C:plasma membrane"/>
    <property type="evidence" value="ECO:0007669"/>
    <property type="project" value="UniProtKB-SubCell"/>
</dbReference>
<keyword evidence="5" id="KW-0812">Transmembrane</keyword>
<keyword evidence="9" id="KW-0547">Nucleotide-binding</keyword>
<keyword evidence="24" id="KW-0694">RNA-binding</keyword>
<evidence type="ECO:0000313" key="30">
    <source>
        <dbReference type="Proteomes" id="UP001230188"/>
    </source>
</evidence>
<dbReference type="CDD" id="cd19671">
    <property type="entry name" value="UBR-box_UBR4_5_6_7"/>
    <property type="match status" value="1"/>
</dbReference>
<dbReference type="PROSITE" id="PS00018">
    <property type="entry name" value="EF_HAND_1"/>
    <property type="match status" value="2"/>
</dbReference>
<evidence type="ECO:0000256" key="25">
    <source>
        <dbReference type="SAM" id="Coils"/>
    </source>
</evidence>
<organism evidence="29 30">
    <name type="scientific">Chrysophaeum taylorii</name>
    <dbReference type="NCBI Taxonomy" id="2483200"/>
    <lineage>
        <taxon>Eukaryota</taxon>
        <taxon>Sar</taxon>
        <taxon>Stramenopiles</taxon>
        <taxon>Ochrophyta</taxon>
        <taxon>Pelagophyceae</taxon>
        <taxon>Pelagomonadales</taxon>
        <taxon>Pelagomonadaceae</taxon>
        <taxon>Chrysophaeum</taxon>
    </lineage>
</organism>
<dbReference type="PROSITE" id="PS50145">
    <property type="entry name" value="ZF_TRAF"/>
    <property type="match status" value="1"/>
</dbReference>
<feature type="domain" description="DRBM" evidence="26">
    <location>
        <begin position="120"/>
        <end position="205"/>
    </location>
</feature>
<evidence type="ECO:0000256" key="7">
    <source>
        <dbReference type="ARBA" id="ARBA00022729"/>
    </source>
</evidence>
<dbReference type="InterPro" id="IPR011992">
    <property type="entry name" value="EF-hand-dom_pair"/>
</dbReference>
<keyword evidence="12 23" id="KW-0862">Zinc</keyword>
<feature type="coiled-coil region" evidence="25">
    <location>
        <begin position="1645"/>
        <end position="1676"/>
    </location>
</feature>
<evidence type="ECO:0000259" key="27">
    <source>
        <dbReference type="PROSITE" id="PS50145"/>
    </source>
</evidence>
<keyword evidence="3" id="KW-1003">Cell membrane</keyword>
<keyword evidence="25" id="KW-0175">Coiled coil</keyword>
<comment type="caution">
    <text evidence="29">The sequence shown here is derived from an EMBL/GenBank/DDBJ whole genome shotgun (WGS) entry which is preliminary data.</text>
</comment>
<keyword evidence="15" id="KW-1133">Transmembrane helix</keyword>
<keyword evidence="4" id="KW-0808">Transferase</keyword>
<comment type="subcellular location">
    <subcellularLocation>
        <location evidence="1">Cell membrane</location>
        <topology evidence="1">Single-pass type I membrane protein</topology>
    </subcellularLocation>
</comment>
<dbReference type="EMBL" id="JAQMWT010000167">
    <property type="protein sequence ID" value="KAJ8608520.1"/>
    <property type="molecule type" value="Genomic_DNA"/>
</dbReference>
<evidence type="ECO:0000256" key="9">
    <source>
        <dbReference type="ARBA" id="ARBA00022741"/>
    </source>
</evidence>
<dbReference type="Gene3D" id="1.10.238.10">
    <property type="entry name" value="EF-hand"/>
    <property type="match status" value="1"/>
</dbReference>
<feature type="domain" description="EF-hand" evidence="28">
    <location>
        <begin position="68"/>
        <end position="103"/>
    </location>
</feature>
<evidence type="ECO:0000256" key="21">
    <source>
        <dbReference type="ARBA" id="ARBA00023180"/>
    </source>
</evidence>
<dbReference type="SUPFAM" id="SSF47473">
    <property type="entry name" value="EF-hand"/>
    <property type="match status" value="1"/>
</dbReference>
<sequence>MGTETIEATSELQLCVDGYTCPDSYVNDFTPMEFEDLVAMFKEFDKDGSGAVDIEELFVMMKHMDLEHSLDKAKEFMEEIDADGSGCLEFSEFVGLIVMVKRGDTTLRGFAKLTQELNSTPAAVLAMEASKRGLRFRYEFVERREATSMHDEYMVMEVILTGHWFEVVDGELRESYGSRTFQGIGKTTREARYRAAETALTKMRETMPGLKYDAGVVPDDWRVWVWENVEAGASLESILKTLRLKGFQPWRNVEFMQRILLLDSYAVFAGVSDNASRETYKNVADTLRREVPPNPRRPPAVMDNIVRFEGDDPYNRKKQWNKVAPRLRAWIDARLRDGYDGALVVDTLSRRSHPLDSLPHVAQSTRRNIGGRAVDVARPELFDFRIVCIRDLAHEATLYFHAGQDPDHWFRHLASPRTPLQIAAEHGSELVTKLLLEYHAQIELTDRLNRTALHFAAAEGNAQICRILIDAGADVHAVDNCFDTPLHFASRNNHAKAADVLASYEEQFVREVVSGTRKVGKVDIAYIFNDCYAFFIARNLKDTEARHFKKKWIFDVATFCYSEKIEVEHRKFLTKPVWTAVESVIRILDPDPEAGFVAKTHIEDEVIESWIPTVSKPAHLVELLKYCFQYSALQTPNHLGRTALHEACDANKADSHEKTIAVLLERHVSNLHAVDDHGKTPRELVLQPRLRPDSPTGQPLREDIIEDRRGDLLHDYNSTLETIEAAKSYLRKADALADATRRGTDLSIEHWQLLKSMSFFKRSFAGIDEYEDMDTKNRFYHWQVHDDEETTATSTGGGEHLKDADDILAAQNAALRFAWAPPEEFLFEEKVAQALEHVRRSCRHVRTIGEWEVLRDTRHKDECLLYTSDAIASSGGISISTCRPDALCWPKLHATAVSIGSLGANDEWAMYQVQDRVIFYYKEATHDYRWNRPVDAVEKTETGMQCTCMTFNYKKTEQVWYTCEECNECLPDASTRLVICIHCAKSCHAGHFGVKYVRKSAVVCACHRLSARCLMVATTDESDRQVFAALEEREARRRERLAEKPVVLAHLPDHVEPDPPPEALTGWMLCRRSAGTEFVDGWQLLVDPTQYEYVDAGSVVLVDSLEVIGSKVEARVKAVEERDNGECVYTVVCPEEPEPRTEMYRRDLIVVEQRVFFWSNELSYASWAVPDDVSNDVRGRLELQLEQRTLKNSCRRRLPQLPNSDGENGAEPQPALLVAVAAAVAAQEDDVLGGQLPQEEEIAEAGARQIADTVELSTVGEGRAGEEITDPLRDFDAAFRPHYSDQGAQNIRWPHLTGTEWEVLVAKHSRFLRYLEDWEEYEHVRTQSRFWRDTAVAEKEAGVRRVQRMFRQVFCRAAPRCWYSCAYSWFKPEAVAQLESNRNGWALLRRRATRLRECTDREGREWHEYLDSVCGEMFYYLPASGYSQWNKPDLPDHSKEDKLGVLEEGTIVLFRFPGQFEDTLSIVDRIRIDPDTHERLYDIKAAQKTNNNENDFFFLEDDNNKSKTSGDDNSTVIVKWVRRNRIRCKPLTHEEVERQKEEKLWRMQLRRVKEADEREKVRADTELQNSLFSNARRTATRMNRAEDTARARSTRAAAEAAVLEAEANAAIENARSMAVMANAEEDGIDMKALKAQQAGVSLLRVQVDEGQLANLASELENTKKRMQIQRKSREQRIVQRDVDDQKRLEWLATQEDKATTPRSRLRRRILRLIYKATQRQNAGYVICEWGCGEWVMIGREKLFHEKESCVKRVLPCALGCGTKKREEQWMATRPDGVTVQQWHEKHECARRLVPCERRCGEWVAFCELQHHLDKLCIKRPFPELHCRLGCGQTFSGGAHEFLQCEAARIEHELEMCEERLVRCHFKRCAANVKAKDRLQHRRLHILRSNIVLYTVPGTYSYRVPPATRQLKVQAWGAGGGSGHLRDKVAGGGGGGAFVEVLLMVVPGEYLQITIGAGGSAGQYGEVLVEDVDDEDDDAIVEEHCGVAVGGEPGGGNGHGGNEVWAAGGGGGYTMIQRFTGSGPECIIVASGGGGGGSRDGVPGGGLNGELPGARVDKRNGRMGTQEYGGKGGDSGEAAVCDFPAEAGYAWQGGAGAQFGGGGGGGLFGGGGGGMSPGIAGGGGGGSCYVDTSEWDFVGGSAGDGAPSTVDQLHPGRNGAVRIMRPGFYRENPEMLQPTN</sequence>
<keyword evidence="6 23" id="KW-0479">Metal-binding</keyword>
<keyword evidence="16 22" id="KW-0040">ANK repeat</keyword>
<dbReference type="InterPro" id="IPR002048">
    <property type="entry name" value="EF_hand_dom"/>
</dbReference>
<feature type="domain" description="EF-hand" evidence="28">
    <location>
        <begin position="32"/>
        <end position="67"/>
    </location>
</feature>
<evidence type="ECO:0000256" key="1">
    <source>
        <dbReference type="ARBA" id="ARBA00004251"/>
    </source>
</evidence>
<protein>
    <recommendedName>
        <fullName evidence="2">receptor protein-tyrosine kinase</fullName>
        <ecNumber evidence="2">2.7.10.1</ecNumber>
    </recommendedName>
</protein>
<dbReference type="Gene3D" id="1.25.40.20">
    <property type="entry name" value="Ankyrin repeat-containing domain"/>
    <property type="match status" value="2"/>
</dbReference>
<accession>A0AAD7UIR8</accession>
<dbReference type="SUPFAM" id="SSF48403">
    <property type="entry name" value="Ankyrin repeat"/>
    <property type="match status" value="1"/>
</dbReference>
<feature type="zinc finger region" description="TRAF-type" evidence="23">
    <location>
        <begin position="1783"/>
        <end position="1830"/>
    </location>
</feature>
<evidence type="ECO:0000256" key="22">
    <source>
        <dbReference type="PROSITE-ProRule" id="PRU00023"/>
    </source>
</evidence>
<dbReference type="Pfam" id="PF12796">
    <property type="entry name" value="Ank_2"/>
    <property type="match status" value="1"/>
</dbReference>
<evidence type="ECO:0000256" key="23">
    <source>
        <dbReference type="PROSITE-ProRule" id="PRU00207"/>
    </source>
</evidence>
<feature type="repeat" description="ANK" evidence="22">
    <location>
        <begin position="448"/>
        <end position="480"/>
    </location>
</feature>
<evidence type="ECO:0000256" key="4">
    <source>
        <dbReference type="ARBA" id="ARBA00022679"/>
    </source>
</evidence>
<evidence type="ECO:0000259" key="28">
    <source>
        <dbReference type="PROSITE" id="PS50222"/>
    </source>
</evidence>
<evidence type="ECO:0000256" key="3">
    <source>
        <dbReference type="ARBA" id="ARBA00022475"/>
    </source>
</evidence>
<gene>
    <name evidence="29" type="ORF">CTAYLR_005737</name>
</gene>
<feature type="repeat" description="ANK" evidence="22">
    <location>
        <begin position="415"/>
        <end position="447"/>
    </location>
</feature>
<dbReference type="GO" id="GO:0004714">
    <property type="term" value="F:transmembrane receptor protein tyrosine kinase activity"/>
    <property type="evidence" value="ECO:0007669"/>
    <property type="project" value="UniProtKB-EC"/>
</dbReference>
<dbReference type="GO" id="GO:0008270">
    <property type="term" value="F:zinc ion binding"/>
    <property type="evidence" value="ECO:0007669"/>
    <property type="project" value="UniProtKB-KW"/>
</dbReference>
<dbReference type="PROSITE" id="PS50222">
    <property type="entry name" value="EF_HAND_2"/>
    <property type="match status" value="2"/>
</dbReference>
<evidence type="ECO:0000256" key="11">
    <source>
        <dbReference type="ARBA" id="ARBA00022777"/>
    </source>
</evidence>
<keyword evidence="13" id="KW-0106">Calcium</keyword>